<gene>
    <name evidence="1" type="ORF">MUU45_000263</name>
</gene>
<evidence type="ECO:0000313" key="2">
    <source>
        <dbReference type="Proteomes" id="UP001206350"/>
    </source>
</evidence>
<proteinExistence type="predicted"/>
<accession>A0AAW5L7U0</accession>
<comment type="caution">
    <text evidence="1">The sequence shown here is derived from an EMBL/GenBank/DDBJ whole genome shotgun (WGS) entry which is preliminary data.</text>
</comment>
<reference evidence="1 2" key="1">
    <citation type="journal article" date="2022" name="Microbiol. Spectr.">
        <title>Microbiota of the Pregnant Mouse: Characterization of the Bacterial Communities in the Oral Cavity, Lung, Intestine, and Vagina through Culture and DNA Sequencing.</title>
        <authorList>
            <person name="Greenberg J.M."/>
            <person name="Romero R."/>
            <person name="Winters A.D."/>
            <person name="Galaz J."/>
            <person name="Garcia-Flores V."/>
            <person name="Arenas-Hernandez M."/>
            <person name="Panzer J."/>
            <person name="Shaffer Z."/>
            <person name="Kracht D.J."/>
            <person name="Gomez-Lopez N."/>
            <person name="Theis K.R."/>
        </authorList>
    </citation>
    <scope>NUCLEOTIDE SEQUENCE [LARGE SCALE GENOMIC DNA]</scope>
    <source>
        <strain evidence="1 2">MAC-C1-H1</strain>
    </source>
</reference>
<name>A0AAW5L7U0_9PAST</name>
<protein>
    <submittedName>
        <fullName evidence="1">Uncharacterized protein</fullName>
    </submittedName>
</protein>
<dbReference type="AlphaFoldDB" id="A0AAW5L7U0"/>
<dbReference type="EMBL" id="JALJCU010000005">
    <property type="protein sequence ID" value="MCQ9120468.1"/>
    <property type="molecule type" value="Genomic_DNA"/>
</dbReference>
<dbReference type="RefSeq" id="WP_165688434.1">
    <property type="nucleotide sequence ID" value="NZ_JALJCU010000005.1"/>
</dbReference>
<organism evidence="1 2">
    <name type="scientific">Rodentibacter pneumotropicus</name>
    <dbReference type="NCBI Taxonomy" id="758"/>
    <lineage>
        <taxon>Bacteria</taxon>
        <taxon>Pseudomonadati</taxon>
        <taxon>Pseudomonadota</taxon>
        <taxon>Gammaproteobacteria</taxon>
        <taxon>Pasteurellales</taxon>
        <taxon>Pasteurellaceae</taxon>
        <taxon>Rodentibacter</taxon>
    </lineage>
</organism>
<sequence length="52" mass="5848">MTNPTKSKRFIAINGNQKNPKTKVRLILTALFSLNKAPFLSRFSCQLGLIIN</sequence>
<dbReference type="Proteomes" id="UP001206350">
    <property type="component" value="Unassembled WGS sequence"/>
</dbReference>
<keyword evidence="2" id="KW-1185">Reference proteome</keyword>
<evidence type="ECO:0000313" key="1">
    <source>
        <dbReference type="EMBL" id="MCQ9120468.1"/>
    </source>
</evidence>